<evidence type="ECO:0000313" key="6">
    <source>
        <dbReference type="Proteomes" id="UP001500279"/>
    </source>
</evidence>
<evidence type="ECO:0000313" key="5">
    <source>
        <dbReference type="EMBL" id="GAA0749449.1"/>
    </source>
</evidence>
<keyword evidence="2" id="KW-0520">NAD</keyword>
<dbReference type="PIRSF" id="PIRSF000103">
    <property type="entry name" value="HIBADH"/>
    <property type="match status" value="1"/>
</dbReference>
<evidence type="ECO:0000256" key="2">
    <source>
        <dbReference type="ARBA" id="ARBA00023027"/>
    </source>
</evidence>
<dbReference type="Pfam" id="PF14833">
    <property type="entry name" value="NAD_binding_11"/>
    <property type="match status" value="1"/>
</dbReference>
<reference evidence="6" key="1">
    <citation type="journal article" date="2019" name="Int. J. Syst. Evol. Microbiol.">
        <title>The Global Catalogue of Microorganisms (GCM) 10K type strain sequencing project: providing services to taxonomists for standard genome sequencing and annotation.</title>
        <authorList>
            <consortium name="The Broad Institute Genomics Platform"/>
            <consortium name="The Broad Institute Genome Sequencing Center for Infectious Disease"/>
            <person name="Wu L."/>
            <person name="Ma J."/>
        </authorList>
    </citation>
    <scope>NUCLEOTIDE SEQUENCE [LARGE SCALE GENOMIC DNA]</scope>
    <source>
        <strain evidence="6">JCM 15503</strain>
    </source>
</reference>
<evidence type="ECO:0000259" key="3">
    <source>
        <dbReference type="Pfam" id="PF03446"/>
    </source>
</evidence>
<organism evidence="5 6">
    <name type="scientific">Ideonella azotifigens</name>
    <dbReference type="NCBI Taxonomy" id="513160"/>
    <lineage>
        <taxon>Bacteria</taxon>
        <taxon>Pseudomonadati</taxon>
        <taxon>Pseudomonadota</taxon>
        <taxon>Betaproteobacteria</taxon>
        <taxon>Burkholderiales</taxon>
        <taxon>Sphaerotilaceae</taxon>
        <taxon>Ideonella</taxon>
    </lineage>
</organism>
<proteinExistence type="predicted"/>
<feature type="domain" description="6-phosphogluconate dehydrogenase NADP-binding" evidence="3">
    <location>
        <begin position="2"/>
        <end position="160"/>
    </location>
</feature>
<sequence length="302" mass="31218">MQVGYIGLGAMGGALARHLVDKHSLSVLDLNPAVVATFEQLGARAAPSAKALAKGCEVVLLCLPRSVDVERVLFGPDGLAEGLSPGAIVVDQTSGVPGETRRFASRLAEQGVDLIDAPVSGAMATAIAGTVSIIASGPEPVYAKVLPILKAISPNVFYCGGRVGNGQTMKAVNNMMNAGCRLATLEAVAMGRKFGLPLEAMTEALNHTTGRNFTTQGMLVAIAEGRQSTKFGLGLQVKDVNQALSMGMAQGVPMPVSDIVRGLLQIGLNTLGEQAQLEDMIRVVESMANARFTGAPLASSAH</sequence>
<dbReference type="InterPro" id="IPR008927">
    <property type="entry name" value="6-PGluconate_DH-like_C_sf"/>
</dbReference>
<dbReference type="Gene3D" id="3.40.50.720">
    <property type="entry name" value="NAD(P)-binding Rossmann-like Domain"/>
    <property type="match status" value="1"/>
</dbReference>
<protein>
    <submittedName>
        <fullName evidence="5">NAD(P)-dependent oxidoreductase</fullName>
    </submittedName>
</protein>
<dbReference type="InterPro" id="IPR015815">
    <property type="entry name" value="HIBADH-related"/>
</dbReference>
<dbReference type="InterPro" id="IPR029154">
    <property type="entry name" value="HIBADH-like_NADP-bd"/>
</dbReference>
<comment type="caution">
    <text evidence="5">The sequence shown here is derived from an EMBL/GenBank/DDBJ whole genome shotgun (WGS) entry which is preliminary data.</text>
</comment>
<keyword evidence="1" id="KW-0560">Oxidoreductase</keyword>
<evidence type="ECO:0000259" key="4">
    <source>
        <dbReference type="Pfam" id="PF14833"/>
    </source>
</evidence>
<gene>
    <name evidence="5" type="ORF">GCM10009107_20160</name>
</gene>
<dbReference type="PANTHER" id="PTHR43060:SF15">
    <property type="entry name" value="3-HYDROXYISOBUTYRATE DEHYDROGENASE-LIKE 1, MITOCHONDRIAL-RELATED"/>
    <property type="match status" value="1"/>
</dbReference>
<dbReference type="PANTHER" id="PTHR43060">
    <property type="entry name" value="3-HYDROXYISOBUTYRATE DEHYDROGENASE-LIKE 1, MITOCHONDRIAL-RELATED"/>
    <property type="match status" value="1"/>
</dbReference>
<dbReference type="RefSeq" id="WP_141291823.1">
    <property type="nucleotide sequence ID" value="NZ_BAAAEW010000008.1"/>
</dbReference>
<dbReference type="InterPro" id="IPR006115">
    <property type="entry name" value="6PGDH_NADP-bd"/>
</dbReference>
<name>A0ABP3V6C0_9BURK</name>
<feature type="domain" description="3-hydroxyisobutyrate dehydrogenase-like NAD-binding" evidence="4">
    <location>
        <begin position="164"/>
        <end position="283"/>
    </location>
</feature>
<dbReference type="SUPFAM" id="SSF48179">
    <property type="entry name" value="6-phosphogluconate dehydrogenase C-terminal domain-like"/>
    <property type="match status" value="1"/>
</dbReference>
<dbReference type="Pfam" id="PF03446">
    <property type="entry name" value="NAD_binding_2"/>
    <property type="match status" value="1"/>
</dbReference>
<dbReference type="Gene3D" id="1.10.1040.10">
    <property type="entry name" value="N-(1-d-carboxylethyl)-l-norvaline Dehydrogenase, domain 2"/>
    <property type="match status" value="1"/>
</dbReference>
<dbReference type="Proteomes" id="UP001500279">
    <property type="component" value="Unassembled WGS sequence"/>
</dbReference>
<dbReference type="EMBL" id="BAAAEW010000008">
    <property type="protein sequence ID" value="GAA0749449.1"/>
    <property type="molecule type" value="Genomic_DNA"/>
</dbReference>
<evidence type="ECO:0000256" key="1">
    <source>
        <dbReference type="ARBA" id="ARBA00023002"/>
    </source>
</evidence>
<dbReference type="InterPro" id="IPR013328">
    <property type="entry name" value="6PGD_dom2"/>
</dbReference>
<dbReference type="InterPro" id="IPR036291">
    <property type="entry name" value="NAD(P)-bd_dom_sf"/>
</dbReference>
<accession>A0ABP3V6C0</accession>
<dbReference type="SUPFAM" id="SSF51735">
    <property type="entry name" value="NAD(P)-binding Rossmann-fold domains"/>
    <property type="match status" value="1"/>
</dbReference>
<keyword evidence="6" id="KW-1185">Reference proteome</keyword>